<dbReference type="AlphaFoldDB" id="A0A9Q0KBF6"/>
<feature type="region of interest" description="Disordered" evidence="1">
    <location>
        <begin position="139"/>
        <end position="253"/>
    </location>
</feature>
<dbReference type="PANTHER" id="PTHR47926">
    <property type="entry name" value="PENTATRICOPEPTIDE REPEAT-CONTAINING PROTEIN"/>
    <property type="match status" value="1"/>
</dbReference>
<feature type="compositionally biased region" description="Acidic residues" evidence="1">
    <location>
        <begin position="151"/>
        <end position="177"/>
    </location>
</feature>
<dbReference type="Gene3D" id="1.25.40.10">
    <property type="entry name" value="Tetratricopeptide repeat domain"/>
    <property type="match status" value="1"/>
</dbReference>
<dbReference type="OrthoDB" id="185373at2759"/>
<dbReference type="InterPro" id="IPR011990">
    <property type="entry name" value="TPR-like_helical_dom_sf"/>
</dbReference>
<reference evidence="2" key="1">
    <citation type="journal article" date="2023" name="Plant J.">
        <title>The genome of the king protea, Protea cynaroides.</title>
        <authorList>
            <person name="Chang J."/>
            <person name="Duong T.A."/>
            <person name="Schoeman C."/>
            <person name="Ma X."/>
            <person name="Roodt D."/>
            <person name="Barker N."/>
            <person name="Li Z."/>
            <person name="Van de Peer Y."/>
            <person name="Mizrachi E."/>
        </authorList>
    </citation>
    <scope>NUCLEOTIDE SEQUENCE</scope>
    <source>
        <tissue evidence="2">Young leaves</tissue>
    </source>
</reference>
<feature type="compositionally biased region" description="Polar residues" evidence="1">
    <location>
        <begin position="227"/>
        <end position="247"/>
    </location>
</feature>
<gene>
    <name evidence="2" type="ORF">NE237_019204</name>
</gene>
<evidence type="ECO:0000313" key="3">
    <source>
        <dbReference type="Proteomes" id="UP001141806"/>
    </source>
</evidence>
<feature type="compositionally biased region" description="Basic and acidic residues" evidence="1">
    <location>
        <begin position="207"/>
        <end position="219"/>
    </location>
</feature>
<sequence length="411" mass="45776">MSVCKVVYHYENRSQPKVLDSDLYSYIDVIYDIYNSVLRHIPEEKSISFKVKCVMEDIDVEMEIDSDGKTIVDRKGRFNMMGVNVDQNVGKRRIHKTLARRFVSEPRTISEPRDKEAPHVHEVQVVPISEPRVVEAVETVEESCGNQSSTDDAEWTDSGEEDWEDTSTEEDSEEANVEEGKATSNDEEEIHWSSDEFEGLESDDEREVEREKGFMLEKGKARKQKAPVSTSRMATRSQSTNAATVETMQEKKTRKMKEYLAKRRARMAGAAGAGGDAIGASSTSVTGGDAGAAGAAGAGGDGGDGGAGTDFFEHLRLVSEARRYLDLMSSEYGVEPTIDHYDCMVEIYSRAGHLEEAFDLIKTMPFEPDAMSWKSLLGGCWTHRNVKFGEIAVENLLRLDPNDTAGYILMF</sequence>
<keyword evidence="3" id="KW-1185">Reference proteome</keyword>
<protein>
    <recommendedName>
        <fullName evidence="4">Pentatricopeptide repeat-containing protein</fullName>
    </recommendedName>
</protein>
<dbReference type="PANTHER" id="PTHR47926:SF378">
    <property type="entry name" value="PENTATRICOPEPTIDE REPEAT (PPR) SUPERFAMILY PROTEIN"/>
    <property type="match status" value="1"/>
</dbReference>
<comment type="caution">
    <text evidence="2">The sequence shown here is derived from an EMBL/GenBank/DDBJ whole genome shotgun (WGS) entry which is preliminary data.</text>
</comment>
<dbReference type="Proteomes" id="UP001141806">
    <property type="component" value="Unassembled WGS sequence"/>
</dbReference>
<evidence type="ECO:0000313" key="2">
    <source>
        <dbReference type="EMBL" id="KAJ4967355.1"/>
    </source>
</evidence>
<evidence type="ECO:0000256" key="1">
    <source>
        <dbReference type="SAM" id="MobiDB-lite"/>
    </source>
</evidence>
<dbReference type="GO" id="GO:0003723">
    <property type="term" value="F:RNA binding"/>
    <property type="evidence" value="ECO:0007669"/>
    <property type="project" value="InterPro"/>
</dbReference>
<accession>A0A9Q0KBF6</accession>
<name>A0A9Q0KBF6_9MAGN</name>
<dbReference type="InterPro" id="IPR046960">
    <property type="entry name" value="PPR_At4g14850-like_plant"/>
</dbReference>
<proteinExistence type="predicted"/>
<organism evidence="2 3">
    <name type="scientific">Protea cynaroides</name>
    <dbReference type="NCBI Taxonomy" id="273540"/>
    <lineage>
        <taxon>Eukaryota</taxon>
        <taxon>Viridiplantae</taxon>
        <taxon>Streptophyta</taxon>
        <taxon>Embryophyta</taxon>
        <taxon>Tracheophyta</taxon>
        <taxon>Spermatophyta</taxon>
        <taxon>Magnoliopsida</taxon>
        <taxon>Proteales</taxon>
        <taxon>Proteaceae</taxon>
        <taxon>Protea</taxon>
    </lineage>
</organism>
<evidence type="ECO:0008006" key="4">
    <source>
        <dbReference type="Google" id="ProtNLM"/>
    </source>
</evidence>
<feature type="compositionally biased region" description="Acidic residues" evidence="1">
    <location>
        <begin position="185"/>
        <end position="206"/>
    </location>
</feature>
<dbReference type="EMBL" id="JAMYWD010000007">
    <property type="protein sequence ID" value="KAJ4967355.1"/>
    <property type="molecule type" value="Genomic_DNA"/>
</dbReference>
<dbReference type="GO" id="GO:0009451">
    <property type="term" value="P:RNA modification"/>
    <property type="evidence" value="ECO:0007669"/>
    <property type="project" value="InterPro"/>
</dbReference>